<gene>
    <name evidence="1" type="ORF">GCM10010178_45320</name>
</gene>
<reference evidence="2" key="1">
    <citation type="journal article" date="2019" name="Int. J. Syst. Evol. Microbiol.">
        <title>The Global Catalogue of Microorganisms (GCM) 10K type strain sequencing project: providing services to taxonomists for standard genome sequencing and annotation.</title>
        <authorList>
            <consortium name="The Broad Institute Genomics Platform"/>
            <consortium name="The Broad Institute Genome Sequencing Center for Infectious Disease"/>
            <person name="Wu L."/>
            <person name="Ma J."/>
        </authorList>
    </citation>
    <scope>NUCLEOTIDE SEQUENCE [LARGE SCALE GENOMIC DNA]</scope>
    <source>
        <strain evidence="2">JCM 3296</strain>
    </source>
</reference>
<dbReference type="Proteomes" id="UP000649573">
    <property type="component" value="Unassembled WGS sequence"/>
</dbReference>
<keyword evidence="2" id="KW-1185">Reference proteome</keyword>
<evidence type="ECO:0000313" key="2">
    <source>
        <dbReference type="Proteomes" id="UP000649573"/>
    </source>
</evidence>
<dbReference type="Gene3D" id="1.25.40.10">
    <property type="entry name" value="Tetratricopeptide repeat domain"/>
    <property type="match status" value="1"/>
</dbReference>
<evidence type="ECO:0008006" key="3">
    <source>
        <dbReference type="Google" id="ProtNLM"/>
    </source>
</evidence>
<sequence length="392" mass="43623">MAKRKRGDPPLTKLQGVREELGRTQEQVVRYFLARREQIQGLPQATEHALYIMLSRWENGHVSVTEPGYRRMFREYYGRTNKELGFPPEQENEGLEELRDRLTVARSIDDETVELFQQQVNSVRGSDKRFGSLNVLDQLNSQIRQIESVRAFSVRDSHRRRLAAILTDARTLAGWTALDRGSQLQAWQYHEDAKVSAREADSPHLLAHASAQQAVILLDMGEYQLAVELLEFARYVAEHRVPSLLKTWLAAAHGEGLAAIGDQDGALRAFDDADSLIPSDPVDPSMPFLLLNEGHLSRWRGSALLRLGDEDAINHLESAAKALDSTPSSAIRGQTAMYVDLAFAYAAAGDRETALAYARKARQLASRIGSDRQRQRLASLELPGGGGATGVT</sequence>
<evidence type="ECO:0000313" key="1">
    <source>
        <dbReference type="EMBL" id="GGU47525.1"/>
    </source>
</evidence>
<organism evidence="1 2">
    <name type="scientific">Lentzea flava</name>
    <dbReference type="NCBI Taxonomy" id="103732"/>
    <lineage>
        <taxon>Bacteria</taxon>
        <taxon>Bacillati</taxon>
        <taxon>Actinomycetota</taxon>
        <taxon>Actinomycetes</taxon>
        <taxon>Pseudonocardiales</taxon>
        <taxon>Pseudonocardiaceae</taxon>
        <taxon>Lentzea</taxon>
    </lineage>
</organism>
<dbReference type="InterPro" id="IPR011990">
    <property type="entry name" value="TPR-like_helical_dom_sf"/>
</dbReference>
<dbReference type="EMBL" id="BMRE01000019">
    <property type="protein sequence ID" value="GGU47525.1"/>
    <property type="molecule type" value="Genomic_DNA"/>
</dbReference>
<dbReference type="SUPFAM" id="SSF48452">
    <property type="entry name" value="TPR-like"/>
    <property type="match status" value="1"/>
</dbReference>
<dbReference type="RefSeq" id="WP_189255699.1">
    <property type="nucleotide sequence ID" value="NZ_BMRE01000019.1"/>
</dbReference>
<accession>A0ABQ2URZ1</accession>
<proteinExistence type="predicted"/>
<comment type="caution">
    <text evidence="1">The sequence shown here is derived from an EMBL/GenBank/DDBJ whole genome shotgun (WGS) entry which is preliminary data.</text>
</comment>
<name>A0ABQ2URZ1_9PSEU</name>
<protein>
    <recommendedName>
        <fullName evidence="3">Tetratricopeptide repeat protein</fullName>
    </recommendedName>
</protein>